<proteinExistence type="predicted"/>
<accession>W9S395</accession>
<feature type="region of interest" description="Disordered" evidence="2">
    <location>
        <begin position="733"/>
        <end position="754"/>
    </location>
</feature>
<dbReference type="Gene3D" id="2.120.10.30">
    <property type="entry name" value="TolB, C-terminal domain"/>
    <property type="match status" value="1"/>
</dbReference>
<dbReference type="PANTHER" id="PTHR46388">
    <property type="entry name" value="NHL REPEAT-CONTAINING PROTEIN 2"/>
    <property type="match status" value="1"/>
</dbReference>
<evidence type="ECO:0000313" key="4">
    <source>
        <dbReference type="Proteomes" id="UP000030645"/>
    </source>
</evidence>
<gene>
    <name evidence="3" type="ORF">L484_015209</name>
</gene>
<dbReference type="EMBL" id="KE346013">
    <property type="protein sequence ID" value="EXC24190.1"/>
    <property type="molecule type" value="Genomic_DNA"/>
</dbReference>
<dbReference type="eggNOG" id="ENOG502QRZM">
    <property type="taxonomic scope" value="Eukaryota"/>
</dbReference>
<evidence type="ECO:0000256" key="2">
    <source>
        <dbReference type="SAM" id="MobiDB-lite"/>
    </source>
</evidence>
<feature type="compositionally biased region" description="Basic and acidic residues" evidence="2">
    <location>
        <begin position="733"/>
        <end position="743"/>
    </location>
</feature>
<dbReference type="SUPFAM" id="SSF63825">
    <property type="entry name" value="YWTD domain"/>
    <property type="match status" value="1"/>
</dbReference>
<evidence type="ECO:0000256" key="1">
    <source>
        <dbReference type="SAM" id="Coils"/>
    </source>
</evidence>
<dbReference type="PANTHER" id="PTHR46388:SF3">
    <property type="entry name" value="DUF1618 DOMAIN-CONTAINING PROTEIN"/>
    <property type="match status" value="1"/>
</dbReference>
<dbReference type="InterPro" id="IPR011042">
    <property type="entry name" value="6-blade_b-propeller_TolB-like"/>
</dbReference>
<dbReference type="Proteomes" id="UP000030645">
    <property type="component" value="Unassembled WGS sequence"/>
</dbReference>
<dbReference type="STRING" id="981085.W9S395"/>
<protein>
    <submittedName>
        <fullName evidence="3">NHL repeat-containing protein 2</fullName>
    </submittedName>
</protein>
<name>W9S395_9ROSA</name>
<sequence length="754" mass="85385">MASRFRRLRETSRVLTRRLSAEDYENCRPAISLRTLSRVPRSNARDRINRTILPTEFRSQRFSSASKLSIKSAIEFDICSFIKSILDQPEGPYHCWFNKFEGTKNLFKKDGIFLVLSGHFLGSSLSNGLETVILIEKIKLLQQRFPQLHIMGFQSGGSACSAADRSNLIQLIMKENITFPILLSNKNFSEVANGACSILFKNFRKPVFFREKDLNFEVIEKAVEELQREHNGNARSPNNLFTISPKRDEIIKKPNLCSMRNLLFYFPGCISADESGDRLFISDSNHHRIIVSNGNGKILDCIGSSPGFEDGEFESAKLMCPAASFYHEDENCLYFVDSENHAIRRADMGRRVLETFCPACNTGKKSFWTWIMEKLGLRSNVDTKPEEFDIQSLMFPWHLIKSAGDNLLVINRSFQTLWIINLAIGEIEEVVEGLSKILETYGEHILEKVGLLKQMPYDWLQQQANAACSPDELPNAGLISSLTTFNDHLIICDMVGQRVLKLSGESKVCSNLQFSKFGILGLPYWLSPHLERAYTGTDGLQGPQIDHLQCFSLLPGKISIQLNVNIPVDTQLVEQLQEGSIWCQARGVAAIVSEVKDLAGSPDKVGSAQKWYDELDNLAFTTPEPELTEEDEDITSDTIFQDEKVHITTAVNTSPGNSEVIINAVLYLKLRRDLDQLEENQEKYAARIVDILNSGRSGKVERESCIKFLLKANRDLRDLIFMRPLHVRMKVDSFDHPKDDNSRDSILTESSIEE</sequence>
<keyword evidence="4" id="KW-1185">Reference proteome</keyword>
<dbReference type="FunFam" id="2.120.10.30:FF:000108">
    <property type="entry name" value="NHL domain-containing protein"/>
    <property type="match status" value="1"/>
</dbReference>
<reference evidence="4" key="1">
    <citation type="submission" date="2013-01" db="EMBL/GenBank/DDBJ databases">
        <title>Draft Genome Sequence of a Mulberry Tree, Morus notabilis C.K. Schneid.</title>
        <authorList>
            <person name="He N."/>
            <person name="Zhao S."/>
        </authorList>
    </citation>
    <scope>NUCLEOTIDE SEQUENCE</scope>
</reference>
<feature type="compositionally biased region" description="Polar residues" evidence="2">
    <location>
        <begin position="744"/>
        <end position="754"/>
    </location>
</feature>
<feature type="coiled-coil region" evidence="1">
    <location>
        <begin position="667"/>
        <end position="694"/>
    </location>
</feature>
<keyword evidence="1" id="KW-0175">Coiled coil</keyword>
<dbReference type="AlphaFoldDB" id="W9S395"/>
<organism evidence="3 4">
    <name type="scientific">Morus notabilis</name>
    <dbReference type="NCBI Taxonomy" id="981085"/>
    <lineage>
        <taxon>Eukaryota</taxon>
        <taxon>Viridiplantae</taxon>
        <taxon>Streptophyta</taxon>
        <taxon>Embryophyta</taxon>
        <taxon>Tracheophyta</taxon>
        <taxon>Spermatophyta</taxon>
        <taxon>Magnoliopsida</taxon>
        <taxon>eudicotyledons</taxon>
        <taxon>Gunneridae</taxon>
        <taxon>Pentapetalae</taxon>
        <taxon>rosids</taxon>
        <taxon>fabids</taxon>
        <taxon>Rosales</taxon>
        <taxon>Moraceae</taxon>
        <taxon>Moreae</taxon>
        <taxon>Morus</taxon>
    </lineage>
</organism>
<evidence type="ECO:0000313" key="3">
    <source>
        <dbReference type="EMBL" id="EXC24190.1"/>
    </source>
</evidence>